<accession>A0A0E0E4D1</accession>
<dbReference type="PANTHER" id="PTHR35099">
    <property type="entry name" value="OS02G0182700 PROTEIN"/>
    <property type="match status" value="1"/>
</dbReference>
<keyword evidence="4" id="KW-1185">Reference proteome</keyword>
<evidence type="ECO:0000256" key="1">
    <source>
        <dbReference type="SAM" id="Coils"/>
    </source>
</evidence>
<feature type="region of interest" description="Disordered" evidence="2">
    <location>
        <begin position="384"/>
        <end position="434"/>
    </location>
</feature>
<dbReference type="AlphaFoldDB" id="A0A0E0E4D1"/>
<keyword evidence="1" id="KW-0175">Coiled coil</keyword>
<feature type="region of interest" description="Disordered" evidence="2">
    <location>
        <begin position="228"/>
        <end position="254"/>
    </location>
</feature>
<feature type="region of interest" description="Disordered" evidence="2">
    <location>
        <begin position="55"/>
        <end position="141"/>
    </location>
</feature>
<reference evidence="3" key="1">
    <citation type="submission" date="2015-04" db="UniProtKB">
        <authorList>
            <consortium name="EnsemblPlants"/>
        </authorList>
    </citation>
    <scope>IDENTIFICATION</scope>
</reference>
<protein>
    <submittedName>
        <fullName evidence="3">Uncharacterized protein</fullName>
    </submittedName>
</protein>
<evidence type="ECO:0000313" key="4">
    <source>
        <dbReference type="Proteomes" id="UP000008021"/>
    </source>
</evidence>
<reference evidence="3" key="2">
    <citation type="submission" date="2018-05" db="EMBL/GenBank/DDBJ databases">
        <title>OmerRS3 (Oryza meridionalis Reference Sequence Version 3).</title>
        <authorList>
            <person name="Zhang J."/>
            <person name="Kudrna D."/>
            <person name="Lee S."/>
            <person name="Talag J."/>
            <person name="Welchert J."/>
            <person name="Wing R.A."/>
        </authorList>
    </citation>
    <scope>NUCLEOTIDE SEQUENCE [LARGE SCALE GENOMIC DNA]</scope>
    <source>
        <strain evidence="3">cv. OR44</strain>
    </source>
</reference>
<feature type="compositionally biased region" description="Basic residues" evidence="2">
    <location>
        <begin position="61"/>
        <end position="72"/>
    </location>
</feature>
<proteinExistence type="predicted"/>
<feature type="compositionally biased region" description="Low complexity" evidence="2">
    <location>
        <begin position="126"/>
        <end position="138"/>
    </location>
</feature>
<evidence type="ECO:0000256" key="2">
    <source>
        <dbReference type="SAM" id="MobiDB-lite"/>
    </source>
</evidence>
<dbReference type="EnsemblPlants" id="OMERI06G22690.1">
    <property type="protein sequence ID" value="OMERI06G22690.1"/>
    <property type="gene ID" value="OMERI06G22690"/>
</dbReference>
<organism evidence="3">
    <name type="scientific">Oryza meridionalis</name>
    <dbReference type="NCBI Taxonomy" id="40149"/>
    <lineage>
        <taxon>Eukaryota</taxon>
        <taxon>Viridiplantae</taxon>
        <taxon>Streptophyta</taxon>
        <taxon>Embryophyta</taxon>
        <taxon>Tracheophyta</taxon>
        <taxon>Spermatophyta</taxon>
        <taxon>Magnoliopsida</taxon>
        <taxon>Liliopsida</taxon>
        <taxon>Poales</taxon>
        <taxon>Poaceae</taxon>
        <taxon>BOP clade</taxon>
        <taxon>Oryzoideae</taxon>
        <taxon>Oryzeae</taxon>
        <taxon>Oryzinae</taxon>
        <taxon>Oryza</taxon>
    </lineage>
</organism>
<sequence>MTAANAEACAVAAAADIICSLRGADLAGWTPPWGTAAAKGKEVVVEGEMEEEELAWPTVARGKRSRSSRRRSPSGSGSAATKGRWARGSPASPLDYSGGSGSGSAASTSGGEDGAFCSPPPPPPVVTAAAATTPTAAPTPSPAKRVCLVRLTPTLRRGAAAAIHKGRWVPVRLPLPSLQPRAAACRFCPICPFDSSQTSGGNPVISPALILDLTSSIAFVAVGSGPCGTAPADPTDPDSPARRTATTEEDVAESVTQSGIKRQLRLPEIQQLVRSLTVENDGLREEMVALQRACTALSKENCKLEEALCQLGWVEPACGRCLLLELSLNTCAVSSSSYLDLQGVLLAVHACFVFNQPYMSGIFPPIKNAMLPPTRILDMTRLEKSSKRNGTKSEGQQARPQPDEPAAKQESQNGFVLPDLNLPVEDMAADGSAP</sequence>
<evidence type="ECO:0000313" key="3">
    <source>
        <dbReference type="EnsemblPlants" id="OMERI06G22690.1"/>
    </source>
</evidence>
<dbReference type="Proteomes" id="UP000008021">
    <property type="component" value="Chromosome 6"/>
</dbReference>
<dbReference type="Gramene" id="OMERI06G22690.1">
    <property type="protein sequence ID" value="OMERI06G22690.1"/>
    <property type="gene ID" value="OMERI06G22690"/>
</dbReference>
<dbReference type="PANTHER" id="PTHR35099:SF2">
    <property type="entry name" value="OS02G0182700 PROTEIN"/>
    <property type="match status" value="1"/>
</dbReference>
<name>A0A0E0E4D1_9ORYZ</name>
<feature type="coiled-coil region" evidence="1">
    <location>
        <begin position="273"/>
        <end position="300"/>
    </location>
</feature>